<dbReference type="KEGG" id="chiz:HQ393_07240"/>
<dbReference type="Pfam" id="PF18917">
    <property type="entry name" value="LiaI-LiaF-like_TM1"/>
    <property type="match status" value="1"/>
</dbReference>
<dbReference type="RefSeq" id="WP_179358145.1">
    <property type="nucleotide sequence ID" value="NZ_CP058627.1"/>
</dbReference>
<organism evidence="3 4">
    <name type="scientific">Chitinibacter bivalviorum</name>
    <dbReference type="NCBI Taxonomy" id="2739434"/>
    <lineage>
        <taxon>Bacteria</taxon>
        <taxon>Pseudomonadati</taxon>
        <taxon>Pseudomonadota</taxon>
        <taxon>Betaproteobacteria</taxon>
        <taxon>Neisseriales</taxon>
        <taxon>Chitinibacteraceae</taxon>
        <taxon>Chitinibacter</taxon>
    </lineage>
</organism>
<evidence type="ECO:0000259" key="2">
    <source>
        <dbReference type="Pfam" id="PF18917"/>
    </source>
</evidence>
<keyword evidence="1" id="KW-1133">Transmembrane helix</keyword>
<keyword evidence="1" id="KW-0472">Membrane</keyword>
<evidence type="ECO:0000313" key="3">
    <source>
        <dbReference type="EMBL" id="QLG88066.1"/>
    </source>
</evidence>
<sequence length="66" mass="7430">MFHSIILVLLGAAFLGHNLGWWPNLYTLLSLWWPLILIVVGIAGLSGLRTPRCGKKSRYTHEQGEN</sequence>
<proteinExistence type="predicted"/>
<keyword evidence="4" id="KW-1185">Reference proteome</keyword>
<dbReference type="AlphaFoldDB" id="A0A7H9BIF8"/>
<feature type="transmembrane region" description="Helical" evidence="1">
    <location>
        <begin position="30"/>
        <end position="48"/>
    </location>
</feature>
<evidence type="ECO:0000256" key="1">
    <source>
        <dbReference type="SAM" id="Phobius"/>
    </source>
</evidence>
<dbReference type="InterPro" id="IPR043726">
    <property type="entry name" value="LiaI-LiaF-like_TM1"/>
</dbReference>
<dbReference type="EMBL" id="CP058627">
    <property type="protein sequence ID" value="QLG88066.1"/>
    <property type="molecule type" value="Genomic_DNA"/>
</dbReference>
<accession>A0A7H9BIF8</accession>
<dbReference type="Proteomes" id="UP000509597">
    <property type="component" value="Chromosome"/>
</dbReference>
<reference evidence="3 4" key="1">
    <citation type="submission" date="2020-07" db="EMBL/GenBank/DDBJ databases">
        <title>Complete genome sequence of Chitinibacter sp. 2T18.</title>
        <authorList>
            <person name="Bae J.-W."/>
            <person name="Choi J.-W."/>
        </authorList>
    </citation>
    <scope>NUCLEOTIDE SEQUENCE [LARGE SCALE GENOMIC DNA]</scope>
    <source>
        <strain evidence="3 4">2T18</strain>
    </source>
</reference>
<name>A0A7H9BIF8_9NEIS</name>
<protein>
    <recommendedName>
        <fullName evidence="2">LiaI-LiaF-like transmembrane region domain-containing protein</fullName>
    </recommendedName>
</protein>
<gene>
    <name evidence="3" type="ORF">HQ393_07240</name>
</gene>
<keyword evidence="1" id="KW-0812">Transmembrane</keyword>
<feature type="domain" description="LiaI-LiaF-like transmembrane region" evidence="2">
    <location>
        <begin position="4"/>
        <end position="45"/>
    </location>
</feature>
<evidence type="ECO:0000313" key="4">
    <source>
        <dbReference type="Proteomes" id="UP000509597"/>
    </source>
</evidence>